<dbReference type="Gene3D" id="3.40.50.620">
    <property type="entry name" value="HUPs"/>
    <property type="match status" value="1"/>
</dbReference>
<dbReference type="InterPro" id="IPR002081">
    <property type="entry name" value="Cryptochrome/DNA_photolyase_1"/>
</dbReference>
<dbReference type="PANTHER" id="PTHR11455">
    <property type="entry name" value="CRYPTOCHROME"/>
    <property type="match status" value="1"/>
</dbReference>
<dbReference type="EMBL" id="JABMIG020000133">
    <property type="protein sequence ID" value="KAL3790112.1"/>
    <property type="molecule type" value="Genomic_DNA"/>
</dbReference>
<dbReference type="Pfam" id="PF00875">
    <property type="entry name" value="DNA_photolyase"/>
    <property type="match status" value="1"/>
</dbReference>
<comment type="cofactor">
    <cofactor evidence="4">
        <name>FAD</name>
        <dbReference type="ChEBI" id="CHEBI:57692"/>
    </cofactor>
    <text evidence="4">Binds 1 FAD per subunit.</text>
</comment>
<evidence type="ECO:0000256" key="2">
    <source>
        <dbReference type="ARBA" id="ARBA00022630"/>
    </source>
</evidence>
<evidence type="ECO:0000256" key="4">
    <source>
        <dbReference type="PIRSR" id="PIRSR602081-1"/>
    </source>
</evidence>
<feature type="domain" description="Photolyase/cryptochrome alpha/beta" evidence="5">
    <location>
        <begin position="1"/>
        <end position="144"/>
    </location>
</feature>
<dbReference type="PROSITE" id="PS51645">
    <property type="entry name" value="PHR_CRY_ALPHA_BETA"/>
    <property type="match status" value="1"/>
</dbReference>
<evidence type="ECO:0000259" key="5">
    <source>
        <dbReference type="PROSITE" id="PS51645"/>
    </source>
</evidence>
<dbReference type="PRINTS" id="PR00147">
    <property type="entry name" value="DNAPHOTLYASE"/>
</dbReference>
<dbReference type="Proteomes" id="UP001516023">
    <property type="component" value="Unassembled WGS sequence"/>
</dbReference>
<dbReference type="SUPFAM" id="SSF48173">
    <property type="entry name" value="Cryptochrome/photolyase FAD-binding domain"/>
    <property type="match status" value="1"/>
</dbReference>
<dbReference type="Pfam" id="PF03441">
    <property type="entry name" value="FAD_binding_7"/>
    <property type="match status" value="2"/>
</dbReference>
<dbReference type="SUPFAM" id="SSF52425">
    <property type="entry name" value="Cryptochrome/photolyase, N-terminal domain"/>
    <property type="match status" value="1"/>
</dbReference>
<evidence type="ECO:0000256" key="3">
    <source>
        <dbReference type="ARBA" id="ARBA00022827"/>
    </source>
</evidence>
<protein>
    <recommendedName>
        <fullName evidence="5">Photolyase/cryptochrome alpha/beta domain-containing protein</fullName>
    </recommendedName>
</protein>
<dbReference type="InterPro" id="IPR036134">
    <property type="entry name" value="Crypto/Photolyase_FAD-like_sf"/>
</dbReference>
<feature type="binding site" evidence="4">
    <location>
        <begin position="312"/>
        <end position="316"/>
    </location>
    <ligand>
        <name>FAD</name>
        <dbReference type="ChEBI" id="CHEBI:57692"/>
    </ligand>
</feature>
<evidence type="ECO:0000256" key="1">
    <source>
        <dbReference type="ARBA" id="ARBA00005862"/>
    </source>
</evidence>
<dbReference type="AlphaFoldDB" id="A0ABD3PQI1"/>
<name>A0ABD3PQI1_9STRA</name>
<reference evidence="6 7" key="1">
    <citation type="journal article" date="2020" name="G3 (Bethesda)">
        <title>Improved Reference Genome for Cyclotella cryptica CCMP332, a Model for Cell Wall Morphogenesis, Salinity Adaptation, and Lipid Production in Diatoms (Bacillariophyta).</title>
        <authorList>
            <person name="Roberts W.R."/>
            <person name="Downey K.M."/>
            <person name="Ruck E.C."/>
            <person name="Traller J.C."/>
            <person name="Alverson A.J."/>
        </authorList>
    </citation>
    <scope>NUCLEOTIDE SEQUENCE [LARGE SCALE GENOMIC DNA]</scope>
    <source>
        <strain evidence="6 7">CCMP332</strain>
    </source>
</reference>
<dbReference type="InterPro" id="IPR036155">
    <property type="entry name" value="Crypto/Photolyase_N_sf"/>
</dbReference>
<dbReference type="InterPro" id="IPR005101">
    <property type="entry name" value="Cryptochr/Photolyase_FAD-bd"/>
</dbReference>
<accession>A0ABD3PQI1</accession>
<keyword evidence="2 4" id="KW-0285">Flavoprotein</keyword>
<keyword evidence="7" id="KW-1185">Reference proteome</keyword>
<evidence type="ECO:0000313" key="6">
    <source>
        <dbReference type="EMBL" id="KAL3790112.1"/>
    </source>
</evidence>
<organism evidence="6 7">
    <name type="scientific">Cyclotella cryptica</name>
    <dbReference type="NCBI Taxonomy" id="29204"/>
    <lineage>
        <taxon>Eukaryota</taxon>
        <taxon>Sar</taxon>
        <taxon>Stramenopiles</taxon>
        <taxon>Ochrophyta</taxon>
        <taxon>Bacillariophyta</taxon>
        <taxon>Coscinodiscophyceae</taxon>
        <taxon>Thalassiosirophycidae</taxon>
        <taxon>Stephanodiscales</taxon>
        <taxon>Stephanodiscaceae</taxon>
        <taxon>Cyclotella</taxon>
    </lineage>
</organism>
<dbReference type="Gene3D" id="1.10.579.10">
    <property type="entry name" value="DNA Cyclobutane Dipyrimidine Photolyase, subunit A, domain 3"/>
    <property type="match status" value="1"/>
</dbReference>
<dbReference type="PANTHER" id="PTHR11455:SF22">
    <property type="entry name" value="CRYPTOCHROME DASH"/>
    <property type="match status" value="1"/>
</dbReference>
<gene>
    <name evidence="6" type="ORF">HJC23_013623</name>
</gene>
<dbReference type="InterPro" id="IPR014729">
    <property type="entry name" value="Rossmann-like_a/b/a_fold"/>
</dbReference>
<evidence type="ECO:0000313" key="7">
    <source>
        <dbReference type="Proteomes" id="UP001516023"/>
    </source>
</evidence>
<comment type="caution">
    <text evidence="6">The sequence shown here is derived from an EMBL/GenBank/DDBJ whole genome shotgun (WGS) entry which is preliminary data.</text>
</comment>
<comment type="similarity">
    <text evidence="1">Belongs to the DNA photolyase class-1 family.</text>
</comment>
<keyword evidence="3 4" id="KW-0274">FAD</keyword>
<dbReference type="Gene3D" id="1.25.40.80">
    <property type="match status" value="1"/>
</dbReference>
<dbReference type="InterPro" id="IPR006050">
    <property type="entry name" value="DNA_photolyase_N"/>
</dbReference>
<sequence>MSRLVWHRRDLRLADNELYHNASRIYSVFVFDSSDYSPRQTGIPDDHGGQLRSVSHGPHFSRRLIDAVHSLKKDLRSLGGDLIVRTGNPLRIISQLAQDLQINEVSWSEVPGYYECTLSDELKKVLLFGGSYRCKVFTTCSLTLAHPDDLPSDPDVWHRLARPNEKRRTRTGTKHFTSYTVAAPNIIDVSPSRFEGMPTIMGDFRRVARSVARVRELFDNPNPQNIAKDFTALETGEVPTLEELTKPLLESTSPMLGILPNQLILNLIKASNAIPHNNGMVEELCIRHLKDFVSNHAITADRNLCDVTNNNSSKLSLPLTLGILSPRQVYHCVKDEQRQHEETHGCSLSDINWLISHMEMRDYFLFNCFREGRSAYDLHPKKKPPYKLDIPREWLPLSESKYKLIKWVVGETGLPLVDAGMKELITTGYTSNRVRQNMVSVLTKDLKLDWRLGAEWYQLCLEDHCVAGKSTKTDGSSDISMLLMHNVYPVSMTANFGNWAYFAGVGGDPKNRHFRTVSQAYAYDPYGNYVRKWIKISSNDTEAALRPWVFERNWPTPIVDPDTQLTYQDKVKLDTLGRISPAALNKS</sequence>
<proteinExistence type="inferred from homology"/>